<dbReference type="KEGG" id="gvi:gll2671"/>
<sequence length="220" mass="24661">MGFDDATYRPCACCQAVWYQRIHALWRARGKTKCDALIAQRKRIYFESLQGNVLEIGPGTGPNLSYYPSDIQWIGIEPNQYMHPYLKQAAAQHKIQAQIHCATAEQLPNADASVDAVVSTMALCTVTRLADTFNEILRVLKPGGRFIFIEHVAAPNGTALRRIQNMAQPLWHVVYAGCYPNRELWTAIERAGFADVHLEHFRLPILVESPHIAGVAIKHG</sequence>
<dbReference type="PhylomeDB" id="Q7NH66"/>
<dbReference type="InterPro" id="IPR013216">
    <property type="entry name" value="Methyltransf_11"/>
</dbReference>
<dbReference type="EnsemblBacteria" id="BAC90612">
    <property type="protein sequence ID" value="BAC90612"/>
    <property type="gene ID" value="BAC90612"/>
</dbReference>
<dbReference type="CDD" id="cd02440">
    <property type="entry name" value="AdoMet_MTases"/>
    <property type="match status" value="1"/>
</dbReference>
<dbReference type="STRING" id="251221.gene:10760173"/>
<dbReference type="PANTHER" id="PTHR45036">
    <property type="entry name" value="METHYLTRANSFERASE LIKE 7B"/>
    <property type="match status" value="1"/>
</dbReference>
<reference evidence="2 3" key="1">
    <citation type="journal article" date="2003" name="DNA Res.">
        <title>Complete genome structure of Gloeobacter violaceus PCC 7421, a cyanobacterium that lacks thylakoids.</title>
        <authorList>
            <person name="Nakamura Y."/>
            <person name="Kaneko T."/>
            <person name="Sato S."/>
            <person name="Mimuro M."/>
            <person name="Miyashita H."/>
            <person name="Tsuchiya T."/>
            <person name="Sasamoto S."/>
            <person name="Watanabe A."/>
            <person name="Kawashima K."/>
            <person name="Kishida Y."/>
            <person name="Kiyokawa C."/>
            <person name="Kohara M."/>
            <person name="Matsumoto M."/>
            <person name="Matsuno A."/>
            <person name="Nakazaki N."/>
            <person name="Shimpo S."/>
            <person name="Takeuchi C."/>
            <person name="Yamada M."/>
            <person name="Tabata S."/>
        </authorList>
    </citation>
    <scope>NUCLEOTIDE SEQUENCE [LARGE SCALE GENOMIC DNA]</scope>
    <source>
        <strain evidence="3">ATCC 29082 / PCC 7421</strain>
    </source>
</reference>
<name>Q7NH66_GLOVI</name>
<evidence type="ECO:0000259" key="1">
    <source>
        <dbReference type="Pfam" id="PF08241"/>
    </source>
</evidence>
<evidence type="ECO:0000313" key="3">
    <source>
        <dbReference type="Proteomes" id="UP000000557"/>
    </source>
</evidence>
<dbReference type="RefSeq" id="WP_011142665.1">
    <property type="nucleotide sequence ID" value="NC_005125.1"/>
</dbReference>
<feature type="domain" description="Methyltransferase type 11" evidence="1">
    <location>
        <begin position="54"/>
        <end position="148"/>
    </location>
</feature>
<reference evidence="2 3" key="2">
    <citation type="journal article" date="2003" name="DNA Res.">
        <title>Complete genome structure of Gloeobacter violaceus PCC 7421, a cyanobacterium that lacks thylakoids (supplement).</title>
        <authorList>
            <person name="Nakamura Y."/>
            <person name="Kaneko T."/>
            <person name="Sato S."/>
            <person name="Mimuro M."/>
            <person name="Miyashita H."/>
            <person name="Tsuchiya T."/>
            <person name="Sasamoto S."/>
            <person name="Watanabe A."/>
            <person name="Kawashima K."/>
            <person name="Kishida Y."/>
            <person name="Kiyokawa C."/>
            <person name="Kohara M."/>
            <person name="Matsumoto M."/>
            <person name="Matsuno A."/>
            <person name="Nakazaki N."/>
            <person name="Shimpo S."/>
            <person name="Takeuchi C."/>
            <person name="Yamada M."/>
            <person name="Tabata S."/>
        </authorList>
    </citation>
    <scope>NUCLEOTIDE SEQUENCE [LARGE SCALE GENOMIC DNA]</scope>
    <source>
        <strain evidence="3">ATCC 29082 / PCC 7421</strain>
    </source>
</reference>
<dbReference type="FunCoup" id="Q7NH66">
    <property type="interactions" value="23"/>
</dbReference>
<dbReference type="AlphaFoldDB" id="Q7NH66"/>
<dbReference type="GO" id="GO:0008757">
    <property type="term" value="F:S-adenosylmethionine-dependent methyltransferase activity"/>
    <property type="evidence" value="ECO:0007669"/>
    <property type="project" value="InterPro"/>
</dbReference>
<dbReference type="PANTHER" id="PTHR45036:SF1">
    <property type="entry name" value="METHYLTRANSFERASE LIKE 7A"/>
    <property type="match status" value="1"/>
</dbReference>
<dbReference type="InterPro" id="IPR029063">
    <property type="entry name" value="SAM-dependent_MTases_sf"/>
</dbReference>
<proteinExistence type="predicted"/>
<dbReference type="Proteomes" id="UP000000557">
    <property type="component" value="Chromosome"/>
</dbReference>
<dbReference type="HOGENOM" id="CLU_037990_7_1_3"/>
<dbReference type="OrthoDB" id="9772751at2"/>
<dbReference type="Gene3D" id="3.40.50.150">
    <property type="entry name" value="Vaccinia Virus protein VP39"/>
    <property type="match status" value="1"/>
</dbReference>
<dbReference type="SUPFAM" id="SSF53335">
    <property type="entry name" value="S-adenosyl-L-methionine-dependent methyltransferases"/>
    <property type="match status" value="1"/>
</dbReference>
<accession>Q7NH66</accession>
<dbReference type="EMBL" id="BA000045">
    <property type="protein sequence ID" value="BAC90612.1"/>
    <property type="molecule type" value="Genomic_DNA"/>
</dbReference>
<dbReference type="Pfam" id="PF08241">
    <property type="entry name" value="Methyltransf_11"/>
    <property type="match status" value="1"/>
</dbReference>
<dbReference type="InParanoid" id="Q7NH66"/>
<dbReference type="GO" id="GO:0008168">
    <property type="term" value="F:methyltransferase activity"/>
    <property type="evidence" value="ECO:0000318"/>
    <property type="project" value="GO_Central"/>
</dbReference>
<gene>
    <name evidence="2" type="ordered locus">gll2671</name>
</gene>
<organism evidence="2 3">
    <name type="scientific">Gloeobacter violaceus (strain ATCC 29082 / PCC 7421)</name>
    <dbReference type="NCBI Taxonomy" id="251221"/>
    <lineage>
        <taxon>Bacteria</taxon>
        <taxon>Bacillati</taxon>
        <taxon>Cyanobacteriota</taxon>
        <taxon>Cyanophyceae</taxon>
        <taxon>Gloeobacterales</taxon>
        <taxon>Gloeobacteraceae</taxon>
        <taxon>Gloeobacter</taxon>
    </lineage>
</organism>
<evidence type="ECO:0000313" key="2">
    <source>
        <dbReference type="EMBL" id="BAC90612.1"/>
    </source>
</evidence>
<keyword evidence="3" id="KW-1185">Reference proteome</keyword>
<protein>
    <submittedName>
        <fullName evidence="2">Gll2671 protein</fullName>
    </submittedName>
</protein>
<dbReference type="InterPro" id="IPR052356">
    <property type="entry name" value="Thiol_S-MT"/>
</dbReference>
<dbReference type="eggNOG" id="COG2226">
    <property type="taxonomic scope" value="Bacteria"/>
</dbReference>